<dbReference type="InterPro" id="IPR013320">
    <property type="entry name" value="ConA-like_dom_sf"/>
</dbReference>
<feature type="domain" description="GH16" evidence="2">
    <location>
        <begin position="1"/>
        <end position="261"/>
    </location>
</feature>
<dbReference type="InterPro" id="IPR000757">
    <property type="entry name" value="Beta-glucanase-like"/>
</dbReference>
<keyword evidence="3" id="KW-0378">Hydrolase</keyword>
<dbReference type="OrthoDB" id="9809583at2"/>
<name>A0A4Q1CCV0_9BACT</name>
<dbReference type="SUPFAM" id="SSF49899">
    <property type="entry name" value="Concanavalin A-like lectins/glucanases"/>
    <property type="match status" value="1"/>
</dbReference>
<keyword evidence="4" id="KW-1185">Reference proteome</keyword>
<accession>A0A4Q1CCV0</accession>
<dbReference type="CDD" id="cd08023">
    <property type="entry name" value="GH16_laminarinase_like"/>
    <property type="match status" value="1"/>
</dbReference>
<gene>
    <name evidence="3" type="ORF">ESB00_01535</name>
</gene>
<dbReference type="PANTHER" id="PTHR10963:SF55">
    <property type="entry name" value="GLYCOSIDE HYDROLASE FAMILY 16 PROTEIN"/>
    <property type="match status" value="1"/>
</dbReference>
<dbReference type="InterPro" id="IPR050546">
    <property type="entry name" value="Glycosyl_Hydrlase_16"/>
</dbReference>
<evidence type="ECO:0000313" key="4">
    <source>
        <dbReference type="Proteomes" id="UP000290218"/>
    </source>
</evidence>
<dbReference type="GO" id="GO:0005975">
    <property type="term" value="P:carbohydrate metabolic process"/>
    <property type="evidence" value="ECO:0007669"/>
    <property type="project" value="InterPro"/>
</dbReference>
<evidence type="ECO:0000313" key="3">
    <source>
        <dbReference type="EMBL" id="RXK56890.1"/>
    </source>
</evidence>
<evidence type="ECO:0000256" key="1">
    <source>
        <dbReference type="ARBA" id="ARBA00006865"/>
    </source>
</evidence>
<proteinExistence type="inferred from homology"/>
<comment type="caution">
    <text evidence="3">The sequence shown here is derived from an EMBL/GenBank/DDBJ whole genome shotgun (WGS) entry which is preliminary data.</text>
</comment>
<sequence>MNPSAVSSAVTPSGRTIIWRDEFDQPLGTGPDSARWSHDLGASGWGNAELQAYTAERANSEVVEDAAALNGRALVIRAVRDAAGGYTSARLNTQGKFSITHGRVEARLKLPRGQGIWPAFWMLGDGFGRVPWPACGEIDIMEMIGHQPGTLYGTLHGPGYSAGEGLVKFTELPAGTTFADAYHVFAVDWQPGRIDWLLDGKLYHTLTPSNLPKGAPWVFDDTPFFLLLNLAVGGKWPGYPDATTEFPQEYRIDYVRVYSLA</sequence>
<dbReference type="PANTHER" id="PTHR10963">
    <property type="entry name" value="GLYCOSYL HYDROLASE-RELATED"/>
    <property type="match status" value="1"/>
</dbReference>
<dbReference type="PROSITE" id="PS51762">
    <property type="entry name" value="GH16_2"/>
    <property type="match status" value="1"/>
</dbReference>
<organism evidence="3 4">
    <name type="scientific">Oleiharenicola lentus</name>
    <dbReference type="NCBI Taxonomy" id="2508720"/>
    <lineage>
        <taxon>Bacteria</taxon>
        <taxon>Pseudomonadati</taxon>
        <taxon>Verrucomicrobiota</taxon>
        <taxon>Opitutia</taxon>
        <taxon>Opitutales</taxon>
        <taxon>Opitutaceae</taxon>
        <taxon>Oleiharenicola</taxon>
    </lineage>
</organism>
<dbReference type="AlphaFoldDB" id="A0A4Q1CCV0"/>
<reference evidence="3 4" key="1">
    <citation type="submission" date="2019-01" db="EMBL/GenBank/DDBJ databases">
        <title>Lacunisphaera sp. strain TWA-58.</title>
        <authorList>
            <person name="Chen W.-M."/>
        </authorList>
    </citation>
    <scope>NUCLEOTIDE SEQUENCE [LARGE SCALE GENOMIC DNA]</scope>
    <source>
        <strain evidence="3 4">TWA-58</strain>
    </source>
</reference>
<dbReference type="GO" id="GO:0004553">
    <property type="term" value="F:hydrolase activity, hydrolyzing O-glycosyl compounds"/>
    <property type="evidence" value="ECO:0007669"/>
    <property type="project" value="InterPro"/>
</dbReference>
<dbReference type="EMBL" id="SDHX01000001">
    <property type="protein sequence ID" value="RXK56890.1"/>
    <property type="molecule type" value="Genomic_DNA"/>
</dbReference>
<protein>
    <submittedName>
        <fullName evidence="3">Glycoside hydrolase family 16 protein</fullName>
    </submittedName>
</protein>
<dbReference type="Gene3D" id="2.60.120.200">
    <property type="match status" value="1"/>
</dbReference>
<evidence type="ECO:0000259" key="2">
    <source>
        <dbReference type="PROSITE" id="PS51762"/>
    </source>
</evidence>
<dbReference type="Proteomes" id="UP000290218">
    <property type="component" value="Unassembled WGS sequence"/>
</dbReference>
<dbReference type="Pfam" id="PF00722">
    <property type="entry name" value="Glyco_hydro_16"/>
    <property type="match status" value="1"/>
</dbReference>
<comment type="similarity">
    <text evidence="1">Belongs to the glycosyl hydrolase 16 family.</text>
</comment>